<comment type="caution">
    <text evidence="1">The sequence shown here is derived from an EMBL/GenBank/DDBJ whole genome shotgun (WGS) entry which is preliminary data.</text>
</comment>
<sequence>MDSQIQRKTGIIKYASSKMRDAPSALLRAFYGPAWRNLQSLPTYFSPFTTQQILTSPAFLGLAIIYIRTGVTCSTPGQSVKEQNAIEEVEFCTGFDVLNRNSLLCQESFVDIRQDFHILPEGIATTPQSYQDESGSELPDPTEPADKMLPSFVPLVFSECVEKLDLHAPDYSRRNSFTQQDVLPSHFIDIAPEDNDWPY</sequence>
<gene>
    <name evidence="1" type="ORF">N7476_000286</name>
</gene>
<keyword evidence="2" id="KW-1185">Reference proteome</keyword>
<evidence type="ECO:0000313" key="1">
    <source>
        <dbReference type="EMBL" id="KAJ5330503.1"/>
    </source>
</evidence>
<reference evidence="1" key="1">
    <citation type="submission" date="2022-12" db="EMBL/GenBank/DDBJ databases">
        <authorList>
            <person name="Petersen C."/>
        </authorList>
    </citation>
    <scope>NUCLEOTIDE SEQUENCE</scope>
    <source>
        <strain evidence="1">IBT 21472</strain>
    </source>
</reference>
<dbReference type="AlphaFoldDB" id="A0A9W9QE84"/>
<protein>
    <submittedName>
        <fullName evidence="1">Uncharacterized protein</fullName>
    </submittedName>
</protein>
<reference evidence="1" key="2">
    <citation type="journal article" date="2023" name="IMA Fungus">
        <title>Comparative genomic study of the Penicillium genus elucidates a diverse pangenome and 15 lateral gene transfer events.</title>
        <authorList>
            <person name="Petersen C."/>
            <person name="Sorensen T."/>
            <person name="Nielsen M.R."/>
            <person name="Sondergaard T.E."/>
            <person name="Sorensen J.L."/>
            <person name="Fitzpatrick D.A."/>
            <person name="Frisvad J.C."/>
            <person name="Nielsen K.L."/>
        </authorList>
    </citation>
    <scope>NUCLEOTIDE SEQUENCE</scope>
    <source>
        <strain evidence="1">IBT 21472</strain>
    </source>
</reference>
<name>A0A9W9QE84_9EURO</name>
<accession>A0A9W9QE84</accession>
<proteinExistence type="predicted"/>
<dbReference type="Proteomes" id="UP001147746">
    <property type="component" value="Unassembled WGS sequence"/>
</dbReference>
<dbReference type="EMBL" id="JAPZBO010000001">
    <property type="protein sequence ID" value="KAJ5330503.1"/>
    <property type="molecule type" value="Genomic_DNA"/>
</dbReference>
<organism evidence="1 2">
    <name type="scientific">Penicillium atrosanguineum</name>
    <dbReference type="NCBI Taxonomy" id="1132637"/>
    <lineage>
        <taxon>Eukaryota</taxon>
        <taxon>Fungi</taxon>
        <taxon>Dikarya</taxon>
        <taxon>Ascomycota</taxon>
        <taxon>Pezizomycotina</taxon>
        <taxon>Eurotiomycetes</taxon>
        <taxon>Eurotiomycetidae</taxon>
        <taxon>Eurotiales</taxon>
        <taxon>Aspergillaceae</taxon>
        <taxon>Penicillium</taxon>
    </lineage>
</organism>
<evidence type="ECO:0000313" key="2">
    <source>
        <dbReference type="Proteomes" id="UP001147746"/>
    </source>
</evidence>